<accession>A0A1L9VEQ3</accession>
<dbReference type="GeneID" id="34457225"/>
<feature type="compositionally biased region" description="Polar residues" evidence="1">
    <location>
        <begin position="391"/>
        <end position="413"/>
    </location>
</feature>
<dbReference type="InterPro" id="IPR026797">
    <property type="entry name" value="HAUS_6"/>
</dbReference>
<dbReference type="GO" id="GO:1990498">
    <property type="term" value="C:mitotic spindle microtubule"/>
    <property type="evidence" value="ECO:0007669"/>
    <property type="project" value="TreeGrafter"/>
</dbReference>
<feature type="compositionally biased region" description="Polar residues" evidence="1">
    <location>
        <begin position="315"/>
        <end position="334"/>
    </location>
</feature>
<feature type="region of interest" description="Disordered" evidence="1">
    <location>
        <begin position="581"/>
        <end position="602"/>
    </location>
</feature>
<reference evidence="4" key="1">
    <citation type="journal article" date="2017" name="Genome Biol.">
        <title>Comparative genomics reveals high biological diversity and specific adaptations in the industrially and medically important fungal genus Aspergillus.</title>
        <authorList>
            <person name="de Vries R.P."/>
            <person name="Riley R."/>
            <person name="Wiebenga A."/>
            <person name="Aguilar-Osorio G."/>
            <person name="Amillis S."/>
            <person name="Uchima C.A."/>
            <person name="Anderluh G."/>
            <person name="Asadollahi M."/>
            <person name="Askin M."/>
            <person name="Barry K."/>
            <person name="Battaglia E."/>
            <person name="Bayram O."/>
            <person name="Benocci T."/>
            <person name="Braus-Stromeyer S.A."/>
            <person name="Caldana C."/>
            <person name="Canovas D."/>
            <person name="Cerqueira G.C."/>
            <person name="Chen F."/>
            <person name="Chen W."/>
            <person name="Choi C."/>
            <person name="Clum A."/>
            <person name="Dos Santos R.A."/>
            <person name="Damasio A.R."/>
            <person name="Diallinas G."/>
            <person name="Emri T."/>
            <person name="Fekete E."/>
            <person name="Flipphi M."/>
            <person name="Freyberg S."/>
            <person name="Gallo A."/>
            <person name="Gournas C."/>
            <person name="Habgood R."/>
            <person name="Hainaut M."/>
            <person name="Harispe M.L."/>
            <person name="Henrissat B."/>
            <person name="Hilden K.S."/>
            <person name="Hope R."/>
            <person name="Hossain A."/>
            <person name="Karabika E."/>
            <person name="Karaffa L."/>
            <person name="Karanyi Z."/>
            <person name="Krasevec N."/>
            <person name="Kuo A."/>
            <person name="Kusch H."/>
            <person name="LaButti K."/>
            <person name="Lagendijk E.L."/>
            <person name="Lapidus A."/>
            <person name="Levasseur A."/>
            <person name="Lindquist E."/>
            <person name="Lipzen A."/>
            <person name="Logrieco A.F."/>
            <person name="MacCabe A."/>
            <person name="Maekelae M.R."/>
            <person name="Malavazi I."/>
            <person name="Melin P."/>
            <person name="Meyer V."/>
            <person name="Mielnichuk N."/>
            <person name="Miskei M."/>
            <person name="Molnar A.P."/>
            <person name="Mule G."/>
            <person name="Ngan C.Y."/>
            <person name="Orejas M."/>
            <person name="Orosz E."/>
            <person name="Ouedraogo J.P."/>
            <person name="Overkamp K.M."/>
            <person name="Park H.-S."/>
            <person name="Perrone G."/>
            <person name="Piumi F."/>
            <person name="Punt P.J."/>
            <person name="Ram A.F."/>
            <person name="Ramon A."/>
            <person name="Rauscher S."/>
            <person name="Record E."/>
            <person name="Riano-Pachon D.M."/>
            <person name="Robert V."/>
            <person name="Roehrig J."/>
            <person name="Ruller R."/>
            <person name="Salamov A."/>
            <person name="Salih N.S."/>
            <person name="Samson R.A."/>
            <person name="Sandor E."/>
            <person name="Sanguinetti M."/>
            <person name="Schuetze T."/>
            <person name="Sepcic K."/>
            <person name="Shelest E."/>
            <person name="Sherlock G."/>
            <person name="Sophianopoulou V."/>
            <person name="Squina F.M."/>
            <person name="Sun H."/>
            <person name="Susca A."/>
            <person name="Todd R.B."/>
            <person name="Tsang A."/>
            <person name="Unkles S.E."/>
            <person name="van de Wiele N."/>
            <person name="van Rossen-Uffink D."/>
            <person name="Oliveira J.V."/>
            <person name="Vesth T.C."/>
            <person name="Visser J."/>
            <person name="Yu J.-H."/>
            <person name="Zhou M."/>
            <person name="Andersen M.R."/>
            <person name="Archer D.B."/>
            <person name="Baker S.E."/>
            <person name="Benoit I."/>
            <person name="Brakhage A.A."/>
            <person name="Braus G.H."/>
            <person name="Fischer R."/>
            <person name="Frisvad J.C."/>
            <person name="Goldman G.H."/>
            <person name="Houbraken J."/>
            <person name="Oakley B."/>
            <person name="Pocsi I."/>
            <person name="Scazzocchio C."/>
            <person name="Seiboth B."/>
            <person name="vanKuyk P.A."/>
            <person name="Wortman J."/>
            <person name="Dyer P.S."/>
            <person name="Grigoriev I.V."/>
        </authorList>
    </citation>
    <scope>NUCLEOTIDE SEQUENCE [LARGE SCALE GENOMIC DNA]</scope>
    <source>
        <strain evidence="4">CBS 516.65</strain>
    </source>
</reference>
<evidence type="ECO:0000313" key="4">
    <source>
        <dbReference type="Proteomes" id="UP000184300"/>
    </source>
</evidence>
<feature type="region of interest" description="Disordered" evidence="1">
    <location>
        <begin position="307"/>
        <end position="334"/>
    </location>
</feature>
<dbReference type="PANTHER" id="PTHR16151:SF2">
    <property type="entry name" value="HAUS AUGMIN-LIKE COMPLEX SUBUNIT 6"/>
    <property type="match status" value="1"/>
</dbReference>
<dbReference type="GO" id="GO:0051225">
    <property type="term" value="P:spindle assembly"/>
    <property type="evidence" value="ECO:0007669"/>
    <property type="project" value="InterPro"/>
</dbReference>
<dbReference type="Proteomes" id="UP000184300">
    <property type="component" value="Unassembled WGS sequence"/>
</dbReference>
<dbReference type="Pfam" id="PF14661">
    <property type="entry name" value="HAUS6_N"/>
    <property type="match status" value="1"/>
</dbReference>
<keyword evidence="4" id="KW-1185">Reference proteome</keyword>
<dbReference type="EMBL" id="KV878902">
    <property type="protein sequence ID" value="OJJ82302.1"/>
    <property type="molecule type" value="Genomic_DNA"/>
</dbReference>
<feature type="domain" description="HAUS augmin-like complex subunit 6 N-terminal" evidence="2">
    <location>
        <begin position="23"/>
        <end position="221"/>
    </location>
</feature>
<name>A0A1L9VEQ3_ASPGL</name>
<feature type="region of interest" description="Disordered" evidence="1">
    <location>
        <begin position="387"/>
        <end position="521"/>
    </location>
</feature>
<sequence length="602" mass="67198">MYSSKPSRPKPLPWSTPSHLSVFVRNLQFLNLHHHQDWPGITVRALSPSSQNQRQRMKAVEWALYHLCAIWNPEVTQDKLRPFFPPLEALQSVNLRAALFRVLSDLKKNGDLGKETILRKSMLDDCKGEKFDELLAFFSTAVLRKVLTASLDGRQLNPALRLSLANGISPEDYQLALPLLLAHRVSLGSTEERRARVLNTYDKFLQLLDNKKVQLEQRSQENPQSVPEEPTDFGRLAEQVQTNWLGSEEWANNLLYGGSQSSSDAFLELPFAKAWAKAKESTVEDLKAGSSRDLLLDLDSRVSRQQDRLSRWREYSSTATKENEPVNTDSLLSNNAARNNPVAFRDHQALTVASIAKAVREPESRATPTQQDQSILLSMNEALARIDGKSRSSSGETKPQTSPEPAEPATSTPSHDHSPQEPAPTTETEPEPIPSPDDNDHIDPEPSIDHASPSITLTEPDSEPRLFALAERTRKSMSLIAPRPSLPPPEEKSSRRQNRMSFPVNPYQTPPKKAPPRAQTPQDQLFEESADYASVFKSRPLIAQSPVSSPAVHVSPLGDFDLETDVDAEVDVDIDVDVDGELDMDVDEGEMRGFGSPSIRRR</sequence>
<protein>
    <recommendedName>
        <fullName evidence="2">HAUS augmin-like complex subunit 6 N-terminal domain-containing protein</fullName>
    </recommendedName>
</protein>
<dbReference type="RefSeq" id="XP_022399000.1">
    <property type="nucleotide sequence ID" value="XM_022540964.1"/>
</dbReference>
<evidence type="ECO:0000259" key="2">
    <source>
        <dbReference type="Pfam" id="PF14661"/>
    </source>
</evidence>
<organism evidence="3 4">
    <name type="scientific">Aspergillus glaucus CBS 516.65</name>
    <dbReference type="NCBI Taxonomy" id="1160497"/>
    <lineage>
        <taxon>Eukaryota</taxon>
        <taxon>Fungi</taxon>
        <taxon>Dikarya</taxon>
        <taxon>Ascomycota</taxon>
        <taxon>Pezizomycotina</taxon>
        <taxon>Eurotiomycetes</taxon>
        <taxon>Eurotiomycetidae</taxon>
        <taxon>Eurotiales</taxon>
        <taxon>Aspergillaceae</taxon>
        <taxon>Aspergillus</taxon>
        <taxon>Aspergillus subgen. Aspergillus</taxon>
    </lineage>
</organism>
<dbReference type="GO" id="GO:0070652">
    <property type="term" value="C:HAUS complex"/>
    <property type="evidence" value="ECO:0007669"/>
    <property type="project" value="InterPro"/>
</dbReference>
<dbReference type="OrthoDB" id="5575722at2759"/>
<proteinExistence type="predicted"/>
<evidence type="ECO:0000313" key="3">
    <source>
        <dbReference type="EMBL" id="OJJ82302.1"/>
    </source>
</evidence>
<evidence type="ECO:0000256" key="1">
    <source>
        <dbReference type="SAM" id="MobiDB-lite"/>
    </source>
</evidence>
<dbReference type="AlphaFoldDB" id="A0A1L9VEQ3"/>
<dbReference type="InterPro" id="IPR028163">
    <property type="entry name" value="HAUS_6_N"/>
</dbReference>
<gene>
    <name evidence="3" type="ORF">ASPGLDRAFT_130356</name>
</gene>
<dbReference type="VEuPathDB" id="FungiDB:ASPGLDRAFT_130356"/>
<dbReference type="GO" id="GO:0008017">
    <property type="term" value="F:microtubule binding"/>
    <property type="evidence" value="ECO:0007669"/>
    <property type="project" value="TreeGrafter"/>
</dbReference>
<feature type="compositionally biased region" description="Basic and acidic residues" evidence="1">
    <location>
        <begin position="438"/>
        <end position="448"/>
    </location>
</feature>
<dbReference type="PANTHER" id="PTHR16151">
    <property type="entry name" value="HAUS AUGMIN-LIKE COMPLEX SUBUNIT 6"/>
    <property type="match status" value="1"/>
</dbReference>
<dbReference type="STRING" id="1160497.A0A1L9VEQ3"/>